<comment type="caution">
    <text evidence="6">The sequence shown here is derived from an EMBL/GenBank/DDBJ whole genome shotgun (WGS) entry which is preliminary data.</text>
</comment>
<sequence>MPHGSCFCGAIRIEYTGEPLKTGLCHCSDCRKITGSLFTYSFVVRHSEIHISGTGVPKELFKTADSGNRVVNYHCAECGSPLYGGAVGADGAPDGGIVALRAGIFDDVEFLERWKPDIEVYTKKRLGWVKEIEGAEQYECMLALSTVKV</sequence>
<accession>A0ABR4H8C9</accession>
<organism evidence="6 7">
    <name type="scientific">Aspergillus granulosus</name>
    <dbReference type="NCBI Taxonomy" id="176169"/>
    <lineage>
        <taxon>Eukaryota</taxon>
        <taxon>Fungi</taxon>
        <taxon>Dikarya</taxon>
        <taxon>Ascomycota</taxon>
        <taxon>Pezizomycotina</taxon>
        <taxon>Eurotiomycetes</taxon>
        <taxon>Eurotiomycetidae</taxon>
        <taxon>Eurotiales</taxon>
        <taxon>Aspergillaceae</taxon>
        <taxon>Aspergillus</taxon>
        <taxon>Aspergillus subgen. Nidulantes</taxon>
    </lineage>
</organism>
<evidence type="ECO:0000313" key="7">
    <source>
        <dbReference type="Proteomes" id="UP001610334"/>
    </source>
</evidence>
<dbReference type="InterPro" id="IPR011057">
    <property type="entry name" value="Mss4-like_sf"/>
</dbReference>
<comment type="similarity">
    <text evidence="1">Belongs to the Gfa family.</text>
</comment>
<dbReference type="SUPFAM" id="SSF51316">
    <property type="entry name" value="Mss4-like"/>
    <property type="match status" value="1"/>
</dbReference>
<feature type="domain" description="CENP-V/GFA" evidence="5">
    <location>
        <begin position="2"/>
        <end position="115"/>
    </location>
</feature>
<dbReference type="EMBL" id="JBFXLT010000055">
    <property type="protein sequence ID" value="KAL2811713.1"/>
    <property type="molecule type" value="Genomic_DNA"/>
</dbReference>
<dbReference type="PROSITE" id="PS51891">
    <property type="entry name" value="CENP_V_GFA"/>
    <property type="match status" value="1"/>
</dbReference>
<keyword evidence="2" id="KW-0479">Metal-binding</keyword>
<dbReference type="PANTHER" id="PTHR33337">
    <property type="entry name" value="GFA DOMAIN-CONTAINING PROTEIN"/>
    <property type="match status" value="1"/>
</dbReference>
<dbReference type="Pfam" id="PF04828">
    <property type="entry name" value="GFA"/>
    <property type="match status" value="1"/>
</dbReference>
<evidence type="ECO:0000256" key="4">
    <source>
        <dbReference type="ARBA" id="ARBA00023239"/>
    </source>
</evidence>
<proteinExistence type="inferred from homology"/>
<dbReference type="PANTHER" id="PTHR33337:SF30">
    <property type="entry name" value="DUF636 DOMAIN PROTEIN (AFU_ORTHOLOGUE AFUA_1G03180)"/>
    <property type="match status" value="1"/>
</dbReference>
<keyword evidence="3" id="KW-0862">Zinc</keyword>
<reference evidence="6 7" key="1">
    <citation type="submission" date="2024-07" db="EMBL/GenBank/DDBJ databases">
        <title>Section-level genome sequencing and comparative genomics of Aspergillus sections Usti and Cavernicolus.</title>
        <authorList>
            <consortium name="Lawrence Berkeley National Laboratory"/>
            <person name="Nybo J.L."/>
            <person name="Vesth T.C."/>
            <person name="Theobald S."/>
            <person name="Frisvad J.C."/>
            <person name="Larsen T.O."/>
            <person name="Kjaerboelling I."/>
            <person name="Rothschild-Mancinelli K."/>
            <person name="Lyhne E.K."/>
            <person name="Kogle M.E."/>
            <person name="Barry K."/>
            <person name="Clum A."/>
            <person name="Na H."/>
            <person name="Ledsgaard L."/>
            <person name="Lin J."/>
            <person name="Lipzen A."/>
            <person name="Kuo A."/>
            <person name="Riley R."/>
            <person name="Mondo S."/>
            <person name="Labutti K."/>
            <person name="Haridas S."/>
            <person name="Pangalinan J."/>
            <person name="Salamov A.A."/>
            <person name="Simmons B.A."/>
            <person name="Magnuson J.K."/>
            <person name="Chen J."/>
            <person name="Drula E."/>
            <person name="Henrissat B."/>
            <person name="Wiebenga A."/>
            <person name="Lubbers R.J."/>
            <person name="Gomes A.C."/>
            <person name="Makela M.R."/>
            <person name="Stajich J."/>
            <person name="Grigoriev I.V."/>
            <person name="Mortensen U.H."/>
            <person name="De Vries R.P."/>
            <person name="Baker S.E."/>
            <person name="Andersen M.R."/>
        </authorList>
    </citation>
    <scope>NUCLEOTIDE SEQUENCE [LARGE SCALE GENOMIC DNA]</scope>
    <source>
        <strain evidence="6 7">CBS 588.65</strain>
    </source>
</reference>
<evidence type="ECO:0000256" key="3">
    <source>
        <dbReference type="ARBA" id="ARBA00022833"/>
    </source>
</evidence>
<protein>
    <submittedName>
        <fullName evidence="6">Mss4-like protein</fullName>
    </submittedName>
</protein>
<dbReference type="Proteomes" id="UP001610334">
    <property type="component" value="Unassembled WGS sequence"/>
</dbReference>
<evidence type="ECO:0000256" key="1">
    <source>
        <dbReference type="ARBA" id="ARBA00005495"/>
    </source>
</evidence>
<gene>
    <name evidence="6" type="ORF">BJX63DRAFT_433224</name>
</gene>
<evidence type="ECO:0000313" key="6">
    <source>
        <dbReference type="EMBL" id="KAL2811713.1"/>
    </source>
</evidence>
<name>A0ABR4H8C9_9EURO</name>
<evidence type="ECO:0000259" key="5">
    <source>
        <dbReference type="PROSITE" id="PS51891"/>
    </source>
</evidence>
<dbReference type="Gene3D" id="3.90.1590.10">
    <property type="entry name" value="glutathione-dependent formaldehyde- activating enzyme (gfa)"/>
    <property type="match status" value="1"/>
</dbReference>
<keyword evidence="7" id="KW-1185">Reference proteome</keyword>
<dbReference type="InterPro" id="IPR006913">
    <property type="entry name" value="CENP-V/GFA"/>
</dbReference>
<evidence type="ECO:0000256" key="2">
    <source>
        <dbReference type="ARBA" id="ARBA00022723"/>
    </source>
</evidence>
<keyword evidence="4" id="KW-0456">Lyase</keyword>